<protein>
    <submittedName>
        <fullName evidence="2">HEAT repeat domain-containing protein</fullName>
    </submittedName>
</protein>
<dbReference type="InterPro" id="IPR004155">
    <property type="entry name" value="PBS_lyase_HEAT"/>
</dbReference>
<keyword evidence="3" id="KW-1185">Reference proteome</keyword>
<dbReference type="EMBL" id="CP115450">
    <property type="protein sequence ID" value="WBP85052.1"/>
    <property type="molecule type" value="Genomic_DNA"/>
</dbReference>
<dbReference type="SMART" id="SM00567">
    <property type="entry name" value="EZ_HEAT"/>
    <property type="match status" value="5"/>
</dbReference>
<evidence type="ECO:0000313" key="2">
    <source>
        <dbReference type="EMBL" id="WBP85052.1"/>
    </source>
</evidence>
<dbReference type="InterPro" id="IPR011030">
    <property type="entry name" value="Lipovitellin_superhlx_dom"/>
</dbReference>
<comment type="function">
    <text evidence="1">Catalyzes the hydroxylation of the N(6)-(4-aminobutyl)-L-lysine intermediate produced by deoxyhypusine synthase/DHPS on a critical lysine of the eukaryotic translation initiation factor 5A/eIF-5A. This is the second step of the post-translational modification of that lysine into an unusual amino acid residue named hypusine. Hypusination is unique to mature eIF-5A factor and is essential for its function.</text>
</comment>
<dbReference type="SUPFAM" id="SSF48431">
    <property type="entry name" value="Lipovitellin-phosvitin complex, superhelical domain"/>
    <property type="match status" value="1"/>
</dbReference>
<sequence length="659" mass="69619">MGEELDAIDWAALRHNHGSARDVPGLLRRCAGPDRQDAAEAVGRLDAAVFHQGGWICSAAPAVLPYLVELAARPESPIRLDVLELLTNLCDTAALVAEERVDRAWGPAWERALPELLRLLADPDPAIRRAVADALGRCASPGELTLPALLTCWDAEQDPGTRLDLVLALGHAAGQQPTGHRGAETLALLHGLLDDPEPQLRLAAVHALAPTDPGLAPRHLDVVLEALRDPSVELWRQTSAAGCGVFGMQSWTADFYPGPSPSYALGLLADHPDPEQRASALSVAGALLSHRRSPTPLLLPDIAARLADPVPEVRYRATELLACLGPAAADHRDAVAELLDDPGTFRSYGTVADAAVWALARMGDPRCVPALVDRLTGPRLGFDSSSSRHSRLGNSHWPHLPALHELLIPLREHAEELVPAIGVRLRADHPLVRSLCEVLAAWGPVAEAALRDLLALLDGESTWTHAATALAGIGPAGNAAHDALRSRAAAGGRDAALAAWSAYRVGGEPGPALALLGPAATEGRFPAPALRRLADLGPYAAPYADRLRELTADPDHWTSVEAAHALWSATGDADTTVPALLAVCRPLLQGSYLPAMLAAVRHLARIGPAAHPAVTVLAEALPRDERLTTSTGWPAFVEDDTVRAAITDLLAPAHRGPAH</sequence>
<evidence type="ECO:0000313" key="3">
    <source>
        <dbReference type="Proteomes" id="UP001212821"/>
    </source>
</evidence>
<dbReference type="Pfam" id="PF13646">
    <property type="entry name" value="HEAT_2"/>
    <property type="match status" value="2"/>
</dbReference>
<dbReference type="PANTHER" id="PTHR12697:SF5">
    <property type="entry name" value="DEOXYHYPUSINE HYDROXYLASE"/>
    <property type="match status" value="1"/>
</dbReference>
<accession>A0ABY7PX79</accession>
<dbReference type="PROSITE" id="PS50077">
    <property type="entry name" value="HEAT_REPEAT"/>
    <property type="match status" value="1"/>
</dbReference>
<dbReference type="PANTHER" id="PTHR12697">
    <property type="entry name" value="PBS LYASE HEAT-LIKE PROTEIN"/>
    <property type="match status" value="1"/>
</dbReference>
<reference evidence="3" key="1">
    <citation type="submission" date="2022-12" db="EMBL/GenBank/DDBJ databases">
        <authorList>
            <person name="Mo P."/>
        </authorList>
    </citation>
    <scope>NUCLEOTIDE SEQUENCE [LARGE SCALE GENOMIC DNA]</scope>
    <source>
        <strain evidence="3">HUAS 3-15</strain>
    </source>
</reference>
<dbReference type="Gene3D" id="1.25.10.10">
    <property type="entry name" value="Leucine-rich Repeat Variant"/>
    <property type="match status" value="2"/>
</dbReference>
<dbReference type="InterPro" id="IPR016024">
    <property type="entry name" value="ARM-type_fold"/>
</dbReference>
<evidence type="ECO:0000256" key="1">
    <source>
        <dbReference type="ARBA" id="ARBA00045876"/>
    </source>
</evidence>
<dbReference type="InterPro" id="IPR011989">
    <property type="entry name" value="ARM-like"/>
</dbReference>
<proteinExistence type="predicted"/>
<organism evidence="2 3">
    <name type="scientific">Kitasatospora cathayae</name>
    <dbReference type="NCBI Taxonomy" id="3004092"/>
    <lineage>
        <taxon>Bacteria</taxon>
        <taxon>Bacillati</taxon>
        <taxon>Actinomycetota</taxon>
        <taxon>Actinomycetes</taxon>
        <taxon>Kitasatosporales</taxon>
        <taxon>Streptomycetaceae</taxon>
        <taxon>Kitasatospora</taxon>
    </lineage>
</organism>
<dbReference type="InterPro" id="IPR021133">
    <property type="entry name" value="HEAT_type_2"/>
</dbReference>
<name>A0ABY7PX79_9ACTN</name>
<dbReference type="Proteomes" id="UP001212821">
    <property type="component" value="Chromosome"/>
</dbReference>
<dbReference type="RefSeq" id="WP_270140712.1">
    <property type="nucleotide sequence ID" value="NZ_CP115450.1"/>
</dbReference>
<gene>
    <name evidence="2" type="ORF">O1G21_03775</name>
</gene>
<dbReference type="SUPFAM" id="SSF48371">
    <property type="entry name" value="ARM repeat"/>
    <property type="match status" value="1"/>
</dbReference>